<dbReference type="InterPro" id="IPR038120">
    <property type="entry name" value="Rpb1_funnel_sf"/>
</dbReference>
<keyword evidence="8" id="KW-0460">Magnesium</keyword>
<dbReference type="InterPro" id="IPR044893">
    <property type="entry name" value="RNA_pol_Rpb1_clamp_domain"/>
</dbReference>
<dbReference type="Gene3D" id="3.30.70.2850">
    <property type="match status" value="1"/>
</dbReference>
<dbReference type="CDD" id="cd01435">
    <property type="entry name" value="RNAP_I_RPA1_N"/>
    <property type="match status" value="1"/>
</dbReference>
<dbReference type="Gene3D" id="1.10.132.30">
    <property type="match status" value="1"/>
</dbReference>
<feature type="region of interest" description="Disordered" evidence="13">
    <location>
        <begin position="1299"/>
        <end position="1418"/>
    </location>
</feature>
<evidence type="ECO:0000313" key="15">
    <source>
        <dbReference type="EMBL" id="KAK9921812.1"/>
    </source>
</evidence>
<keyword evidence="10" id="KW-0539">Nucleus</keyword>
<dbReference type="GO" id="GO:0005736">
    <property type="term" value="C:RNA polymerase I complex"/>
    <property type="evidence" value="ECO:0007669"/>
    <property type="project" value="TreeGrafter"/>
</dbReference>
<evidence type="ECO:0000256" key="13">
    <source>
        <dbReference type="SAM" id="MobiDB-lite"/>
    </source>
</evidence>
<dbReference type="Gene3D" id="1.10.274.100">
    <property type="entry name" value="RNA polymerase Rpb1, domain 3"/>
    <property type="match status" value="1"/>
</dbReference>
<gene>
    <name evidence="15" type="ORF">M0R45_030308</name>
</gene>
<comment type="subcellular location">
    <subcellularLocation>
        <location evidence="1">Nucleus</location>
    </subcellularLocation>
</comment>
<dbReference type="Pfam" id="PF04983">
    <property type="entry name" value="RNA_pol_Rpb1_3"/>
    <property type="match status" value="1"/>
</dbReference>
<sequence>MATAQTLEVATESVTAVTFSFFTDEEARKQSVLKITKPDLVDDLGTPVQGGLYDPAMGPLDDRGNALCKTCGQSAFNCRGHFGHIDLVLPVYNPLLFNVLYKLLQRTCFFCYHFRTSQELVKKCVSQLELVMKGDVVAAKRLDSDSPNEYSYLEEDGEGNGTERDGHSKLERWTSLQFTEAMSILDRSLETQRKCKNCNGKNPKITKPTFGWFQMNGADLARENVIRGCKLVGPLTGQDEGESCGNDVDAGISDISCVSSLVTQDTATKNKGQESIVPSEFFKQKNSFSGDLLPTEVKEIIRLLWTNEAPLCSFLSDIQCQGVGRKGHSMFFLETVLVPPIKVRPPSKGGDSVMEHPQTVSLSKVVLTNTYLKDALGKNKHSLTIRHWRHLQECINLMFDSKTIAGQGKSDASGICQLLEKKEGMFRQKMMGKRVNFACRSVISPDPYLAVNEIGIPPSFALTLTYPERVTPWNVLKLRNAIVNGSESHPGATHYVDKTSIKLPQKRRERILISRKLPSSKGAVTQHGKGSDYENKIVLRHLQDGDIVLVNRQPTLHKPSIMAHVVRVLKGEKTIRMHYANCSTYNADFDGDEMNVHFPQDEISRAEAYNIVNANNQYVKPTSGDPIRALIQDHIVSAVLLTKKDTFLRSDEFNQLLYSSCVSACGSNTFSGKQGQKVFMSNSEDAMQPLLPAIWKPERLWTGKQVITTLLNHITCGSPPLTVEKEAKLPSGFFNCKTLEGEEKSDKDRQEKEKKPSKEEADDEPDESKLLIYRNNLVRGVIDKNQFGDYGLVHNVQELYGSDAAGKLLSVFSRLYTVFLQMHGFTCGVDDLLLIQSKDKKMKEQLQSCEELGEKVFSEFIGVREDERKDPVILQSDIEEFIRGNGESVSEILDRKMTSELNKKISKSDVFKQLFLKGLAKPSVKNYMYLMTSSGAKGGVANLQQIASYLGQQELEGKRVPQMVSGKTLPCFPPWDWSPRAGGFIIDRFLTGLHPQEYYFHCMAGREGLVDTAVKTSRSGYLQRCLIKNLECLKVCYDHTVRDADGSIIQFCYGEDGIDVHLTSFIKKFDKLANNKEMFDKRCCRQIDKSNPYIDELPPALKRKAETSVPNLSMKEKDANLKLMEHKYLSSLAQPGEPVGILAAQSVGEPSTQMTLNTFHNAGRSEMNVTLGIPRLQEILMTASNDIKTPYMTCPLMKEKSEDAKSLADRLKRITVADIIESMKVTITPLTHQDHQTCRIYELEMALFIPEHLSKFSEDWEELLEVKFVRALEDAIQNHLVLLSKISGIKDIKADSLPKVSNETDEDVSYNISQHEGEDDDDGGADDGEGAEDFGLDAQKRKQQVTDEMEYEDGCDDEVNEGHLSDGFESEIDKVESDVEIEKDGATGMSDANDELPESPLEGEDSKPKSKTKKAKSRDKIIKKIRAKLVKKEYDRAIFVSATGFHFEVHFRFTNEPHILLDQIARKTAQNVYIKSSGKILDCKDIDIYGNEDQVFCSWNDPRNKLPSEKKTTEEEMKMRALQTTGVDFATLWKLQDDLDINFIYSNNIHAMLNTYGVEAARETIIKEISNVFKVYGISVNIRHLSLIADYMTYSGGYRPMNRFGGIAESISPINKMSFETASKFIREAAYHGETDDLETPSARICLGLPVKVGTGCFDLMQKMEI</sequence>
<dbReference type="CDD" id="cd02735">
    <property type="entry name" value="RNAP_I_Rpa1_C"/>
    <property type="match status" value="1"/>
</dbReference>
<evidence type="ECO:0000256" key="3">
    <source>
        <dbReference type="ARBA" id="ARBA00022478"/>
    </source>
</evidence>
<evidence type="ECO:0000256" key="9">
    <source>
        <dbReference type="ARBA" id="ARBA00023163"/>
    </source>
</evidence>
<dbReference type="Pfam" id="PF04997">
    <property type="entry name" value="RNA_pol_Rpb1_1"/>
    <property type="match status" value="1"/>
</dbReference>
<keyword evidence="7" id="KW-0862">Zinc</keyword>
<protein>
    <recommendedName>
        <fullName evidence="12">DNA-directed RNA polymerase subunit</fullName>
        <ecNumber evidence="12">2.7.7.6</ecNumber>
    </recommendedName>
</protein>
<dbReference type="InterPro" id="IPR007083">
    <property type="entry name" value="RNA_pol_Rpb1_4"/>
</dbReference>
<dbReference type="SUPFAM" id="SSF64484">
    <property type="entry name" value="beta and beta-prime subunits of DNA dependent RNA-polymerase"/>
    <property type="match status" value="1"/>
</dbReference>
<dbReference type="SMART" id="SM00663">
    <property type="entry name" value="RPOLA_N"/>
    <property type="match status" value="1"/>
</dbReference>
<dbReference type="InterPro" id="IPR006592">
    <property type="entry name" value="RNA_pol_N"/>
</dbReference>
<dbReference type="EMBL" id="JBEDUW010000006">
    <property type="protein sequence ID" value="KAK9921812.1"/>
    <property type="molecule type" value="Genomic_DNA"/>
</dbReference>
<comment type="catalytic activity">
    <reaction evidence="11 12">
        <text>RNA(n) + a ribonucleoside 5'-triphosphate = RNA(n+1) + diphosphate</text>
        <dbReference type="Rhea" id="RHEA:21248"/>
        <dbReference type="Rhea" id="RHEA-COMP:14527"/>
        <dbReference type="Rhea" id="RHEA-COMP:17342"/>
        <dbReference type="ChEBI" id="CHEBI:33019"/>
        <dbReference type="ChEBI" id="CHEBI:61557"/>
        <dbReference type="ChEBI" id="CHEBI:140395"/>
        <dbReference type="EC" id="2.7.7.6"/>
    </reaction>
</comment>
<keyword evidence="9 12" id="KW-0804">Transcription</keyword>
<evidence type="ECO:0000259" key="14">
    <source>
        <dbReference type="SMART" id="SM00663"/>
    </source>
</evidence>
<feature type="compositionally biased region" description="Basic and acidic residues" evidence="13">
    <location>
        <begin position="742"/>
        <end position="759"/>
    </location>
</feature>
<dbReference type="InterPro" id="IPR000722">
    <property type="entry name" value="RNA_pol_asu"/>
</dbReference>
<dbReference type="InterPro" id="IPR007081">
    <property type="entry name" value="RNA_pol_Rpb1_5"/>
</dbReference>
<evidence type="ECO:0000256" key="5">
    <source>
        <dbReference type="ARBA" id="ARBA00022695"/>
    </source>
</evidence>
<dbReference type="EC" id="2.7.7.6" evidence="12"/>
<reference evidence="15 16" key="1">
    <citation type="journal article" date="2023" name="G3 (Bethesda)">
        <title>A chromosome-length genome assembly and annotation of blackberry (Rubus argutus, cv. 'Hillquist').</title>
        <authorList>
            <person name="Bruna T."/>
            <person name="Aryal R."/>
            <person name="Dudchenko O."/>
            <person name="Sargent D.J."/>
            <person name="Mead D."/>
            <person name="Buti M."/>
            <person name="Cavallini A."/>
            <person name="Hytonen T."/>
            <person name="Andres J."/>
            <person name="Pham M."/>
            <person name="Weisz D."/>
            <person name="Mascagni F."/>
            <person name="Usai G."/>
            <person name="Natali L."/>
            <person name="Bassil N."/>
            <person name="Fernandez G.E."/>
            <person name="Lomsadze A."/>
            <person name="Armour M."/>
            <person name="Olukolu B."/>
            <person name="Poorten T."/>
            <person name="Britton C."/>
            <person name="Davik J."/>
            <person name="Ashrafi H."/>
            <person name="Aiden E.L."/>
            <person name="Borodovsky M."/>
            <person name="Worthington M."/>
        </authorList>
    </citation>
    <scope>NUCLEOTIDE SEQUENCE [LARGE SCALE GENOMIC DNA]</scope>
    <source>
        <strain evidence="15">PI 553951</strain>
    </source>
</reference>
<dbReference type="PANTHER" id="PTHR19376">
    <property type="entry name" value="DNA-DIRECTED RNA POLYMERASE"/>
    <property type="match status" value="1"/>
</dbReference>
<dbReference type="Pfam" id="PF04998">
    <property type="entry name" value="RNA_pol_Rpb1_5"/>
    <property type="match status" value="1"/>
</dbReference>
<dbReference type="Pfam" id="PF05000">
    <property type="entry name" value="RNA_pol_Rpb1_4"/>
    <property type="match status" value="1"/>
</dbReference>
<dbReference type="PANTHER" id="PTHR19376:SF11">
    <property type="entry name" value="DNA-DIRECTED RNA POLYMERASE I SUBUNIT RPA1"/>
    <property type="match status" value="1"/>
</dbReference>
<dbReference type="Gene3D" id="4.10.860.120">
    <property type="entry name" value="RNA polymerase II, clamp domain"/>
    <property type="match status" value="1"/>
</dbReference>
<accession>A0AAW1WEV1</accession>
<evidence type="ECO:0000256" key="7">
    <source>
        <dbReference type="ARBA" id="ARBA00022833"/>
    </source>
</evidence>
<comment type="function">
    <text evidence="12">DNA-dependent RNA polymerase catalyzes the transcription of DNA into RNA using the four ribonucleoside triphosphates as substrates.</text>
</comment>
<dbReference type="InterPro" id="IPR015699">
    <property type="entry name" value="DNA-dir_RNA_pol1_lsu_N"/>
</dbReference>
<dbReference type="FunFam" id="2.40.40.20:FF:000019">
    <property type="entry name" value="DNA-directed RNA polymerase II subunit RPB1"/>
    <property type="match status" value="1"/>
</dbReference>
<dbReference type="GO" id="GO:0003677">
    <property type="term" value="F:DNA binding"/>
    <property type="evidence" value="ECO:0007669"/>
    <property type="project" value="InterPro"/>
</dbReference>
<dbReference type="FunFam" id="1.10.274.100:FF:000015">
    <property type="entry name" value="DNA-directed RNA polymerase subunit"/>
    <property type="match status" value="1"/>
</dbReference>
<feature type="domain" description="RNA polymerase N-terminal" evidence="14">
    <location>
        <begin position="329"/>
        <end position="642"/>
    </location>
</feature>
<dbReference type="GO" id="GO:0006351">
    <property type="term" value="P:DNA-templated transcription"/>
    <property type="evidence" value="ECO:0007669"/>
    <property type="project" value="InterPro"/>
</dbReference>
<comment type="similarity">
    <text evidence="2 12">Belongs to the RNA polymerase beta' chain family.</text>
</comment>
<keyword evidence="4 12" id="KW-0808">Transferase</keyword>
<dbReference type="Gene3D" id="3.30.1490.180">
    <property type="entry name" value="RNA polymerase ii"/>
    <property type="match status" value="1"/>
</dbReference>
<dbReference type="Gene3D" id="6.20.50.80">
    <property type="match status" value="1"/>
</dbReference>
<feature type="compositionally biased region" description="Basic and acidic residues" evidence="13">
    <location>
        <begin position="1360"/>
        <end position="1385"/>
    </location>
</feature>
<organism evidence="15 16">
    <name type="scientific">Rubus argutus</name>
    <name type="common">Southern blackberry</name>
    <dbReference type="NCBI Taxonomy" id="59490"/>
    <lineage>
        <taxon>Eukaryota</taxon>
        <taxon>Viridiplantae</taxon>
        <taxon>Streptophyta</taxon>
        <taxon>Embryophyta</taxon>
        <taxon>Tracheophyta</taxon>
        <taxon>Spermatophyta</taxon>
        <taxon>Magnoliopsida</taxon>
        <taxon>eudicotyledons</taxon>
        <taxon>Gunneridae</taxon>
        <taxon>Pentapetalae</taxon>
        <taxon>rosids</taxon>
        <taxon>fabids</taxon>
        <taxon>Rosales</taxon>
        <taxon>Rosaceae</taxon>
        <taxon>Rosoideae</taxon>
        <taxon>Rosoideae incertae sedis</taxon>
        <taxon>Rubus</taxon>
    </lineage>
</organism>
<dbReference type="InterPro" id="IPR045867">
    <property type="entry name" value="DNA-dir_RpoC_beta_prime"/>
</dbReference>
<dbReference type="Pfam" id="PF00623">
    <property type="entry name" value="RNA_pol_Rpb1_2"/>
    <property type="match status" value="1"/>
</dbReference>
<proteinExistence type="inferred from homology"/>
<evidence type="ECO:0000313" key="16">
    <source>
        <dbReference type="Proteomes" id="UP001457282"/>
    </source>
</evidence>
<evidence type="ECO:0000256" key="11">
    <source>
        <dbReference type="ARBA" id="ARBA00048552"/>
    </source>
</evidence>
<evidence type="ECO:0000256" key="4">
    <source>
        <dbReference type="ARBA" id="ARBA00022679"/>
    </source>
</evidence>
<dbReference type="Gene3D" id="2.40.40.20">
    <property type="match status" value="1"/>
</dbReference>
<dbReference type="InterPro" id="IPR007066">
    <property type="entry name" value="RNA_pol_Rpb1_3"/>
</dbReference>
<feature type="compositionally biased region" description="Acidic residues" evidence="13">
    <location>
        <begin position="1392"/>
        <end position="1403"/>
    </location>
</feature>
<comment type="caution">
    <text evidence="15">The sequence shown here is derived from an EMBL/GenBank/DDBJ whole genome shotgun (WGS) entry which is preliminary data.</text>
</comment>
<evidence type="ECO:0000256" key="10">
    <source>
        <dbReference type="ARBA" id="ARBA00023242"/>
    </source>
</evidence>
<dbReference type="Gene3D" id="1.10.150.390">
    <property type="match status" value="1"/>
</dbReference>
<feature type="region of interest" description="Disordered" evidence="13">
    <location>
        <begin position="742"/>
        <end position="766"/>
    </location>
</feature>
<feature type="compositionally biased region" description="Acidic residues" evidence="13">
    <location>
        <begin position="1317"/>
        <end position="1335"/>
    </location>
</feature>
<dbReference type="GO" id="GO:0003899">
    <property type="term" value="F:DNA-directed RNA polymerase activity"/>
    <property type="evidence" value="ECO:0007669"/>
    <property type="project" value="UniProtKB-EC"/>
</dbReference>
<keyword evidence="6" id="KW-0479">Metal-binding</keyword>
<name>A0AAW1WEV1_RUBAR</name>
<dbReference type="InterPro" id="IPR007080">
    <property type="entry name" value="RNA_pol_Rpb1_1"/>
</dbReference>
<evidence type="ECO:0000256" key="6">
    <source>
        <dbReference type="ARBA" id="ARBA00022723"/>
    </source>
</evidence>
<dbReference type="InterPro" id="IPR042102">
    <property type="entry name" value="RNA_pol_Rpb1_3_sf"/>
</dbReference>
<dbReference type="Gene3D" id="6.10.250.2940">
    <property type="match status" value="1"/>
</dbReference>
<keyword evidence="3 12" id="KW-0240">DNA-directed RNA polymerase</keyword>
<dbReference type="Proteomes" id="UP001457282">
    <property type="component" value="Unassembled WGS sequence"/>
</dbReference>
<evidence type="ECO:0000256" key="2">
    <source>
        <dbReference type="ARBA" id="ARBA00006460"/>
    </source>
</evidence>
<evidence type="ECO:0000256" key="1">
    <source>
        <dbReference type="ARBA" id="ARBA00004123"/>
    </source>
</evidence>
<dbReference type="FunFam" id="1.10.150.390:FF:000005">
    <property type="entry name" value="DNA-directed RNA polymerase subunit"/>
    <property type="match status" value="1"/>
</dbReference>
<keyword evidence="16" id="KW-1185">Reference proteome</keyword>
<keyword evidence="5 12" id="KW-0548">Nucleotidyltransferase</keyword>
<dbReference type="GO" id="GO:0046872">
    <property type="term" value="F:metal ion binding"/>
    <property type="evidence" value="ECO:0007669"/>
    <property type="project" value="UniProtKB-KW"/>
</dbReference>
<dbReference type="InterPro" id="IPR047107">
    <property type="entry name" value="DNA-dir_RNA_pol1_lsu_C"/>
</dbReference>
<feature type="compositionally biased region" description="Basic residues" evidence="13">
    <location>
        <begin position="1409"/>
        <end position="1418"/>
    </location>
</feature>
<feature type="compositionally biased region" description="Acidic residues" evidence="13">
    <location>
        <begin position="1347"/>
        <end position="1359"/>
    </location>
</feature>
<evidence type="ECO:0000256" key="12">
    <source>
        <dbReference type="RuleBase" id="RU004279"/>
    </source>
</evidence>
<evidence type="ECO:0000256" key="8">
    <source>
        <dbReference type="ARBA" id="ARBA00022842"/>
    </source>
</evidence>